<accession>A0ABY2X338</accession>
<dbReference type="EMBL" id="VCPD01000001">
    <property type="protein sequence ID" value="TMV09797.1"/>
    <property type="molecule type" value="Genomic_DNA"/>
</dbReference>
<protein>
    <submittedName>
        <fullName evidence="4">Response regulator</fullName>
    </submittedName>
</protein>
<keyword evidence="1 2" id="KW-0597">Phosphoprotein</keyword>
<dbReference type="InterPro" id="IPR011006">
    <property type="entry name" value="CheY-like_superfamily"/>
</dbReference>
<dbReference type="CDD" id="cd00156">
    <property type="entry name" value="REC"/>
    <property type="match status" value="1"/>
</dbReference>
<proteinExistence type="predicted"/>
<evidence type="ECO:0000259" key="3">
    <source>
        <dbReference type="PROSITE" id="PS50110"/>
    </source>
</evidence>
<dbReference type="Proteomes" id="UP001193035">
    <property type="component" value="Unassembled WGS sequence"/>
</dbReference>
<name>A0ABY2X338_9RHOB</name>
<dbReference type="Pfam" id="PF00072">
    <property type="entry name" value="Response_reg"/>
    <property type="match status" value="1"/>
</dbReference>
<evidence type="ECO:0000313" key="4">
    <source>
        <dbReference type="EMBL" id="TMV09797.1"/>
    </source>
</evidence>
<dbReference type="RefSeq" id="WP_138839856.1">
    <property type="nucleotide sequence ID" value="NZ_VCPD01000001.1"/>
</dbReference>
<sequence>MDDSDLFAAPHRPPCPSRPLLGLTILLVEDSRYACEAMRLMCLRSGARLRRADCLKSARRHLQLYRPSVAVVDLGLPDGSGAGLIEELAKAAPRIGAILGTSGDDLAEGIALAAGADGFLAKPVTSLADFQDRILSLLPEDRRSAVPCRLTDEVIRPDSIAYREDMAHIADVLTKARDERVLDYVTQFAGGVAHSAGDYALAEAARTLARTRARGVPATAAAARLAGLVQNRLDRREAI</sequence>
<evidence type="ECO:0000313" key="5">
    <source>
        <dbReference type="Proteomes" id="UP001193035"/>
    </source>
</evidence>
<reference evidence="4 5" key="1">
    <citation type="submission" date="2019-05" db="EMBL/GenBank/DDBJ databases">
        <title>Ruegeria sp. nov., isolated from tidal flat.</title>
        <authorList>
            <person name="Kim W."/>
        </authorList>
    </citation>
    <scope>NUCLEOTIDE SEQUENCE [LARGE SCALE GENOMIC DNA]</scope>
    <source>
        <strain evidence="4 5">CAU 1488</strain>
    </source>
</reference>
<dbReference type="PANTHER" id="PTHR44591">
    <property type="entry name" value="STRESS RESPONSE REGULATOR PROTEIN 1"/>
    <property type="match status" value="1"/>
</dbReference>
<feature type="domain" description="Response regulatory" evidence="3">
    <location>
        <begin position="24"/>
        <end position="137"/>
    </location>
</feature>
<dbReference type="Gene3D" id="3.40.50.2300">
    <property type="match status" value="1"/>
</dbReference>
<dbReference type="SUPFAM" id="SSF52172">
    <property type="entry name" value="CheY-like"/>
    <property type="match status" value="1"/>
</dbReference>
<dbReference type="PANTHER" id="PTHR44591:SF3">
    <property type="entry name" value="RESPONSE REGULATORY DOMAIN-CONTAINING PROTEIN"/>
    <property type="match status" value="1"/>
</dbReference>
<keyword evidence="5" id="KW-1185">Reference proteome</keyword>
<evidence type="ECO:0000256" key="1">
    <source>
        <dbReference type="ARBA" id="ARBA00022553"/>
    </source>
</evidence>
<dbReference type="SMART" id="SM00448">
    <property type="entry name" value="REC"/>
    <property type="match status" value="1"/>
</dbReference>
<organism evidence="4 5">
    <name type="scientific">Ruegeria sediminis</name>
    <dbReference type="NCBI Taxonomy" id="2583820"/>
    <lineage>
        <taxon>Bacteria</taxon>
        <taxon>Pseudomonadati</taxon>
        <taxon>Pseudomonadota</taxon>
        <taxon>Alphaproteobacteria</taxon>
        <taxon>Rhodobacterales</taxon>
        <taxon>Roseobacteraceae</taxon>
        <taxon>Ruegeria</taxon>
    </lineage>
</organism>
<gene>
    <name evidence="4" type="ORF">FGK63_01635</name>
</gene>
<comment type="caution">
    <text evidence="4">The sequence shown here is derived from an EMBL/GenBank/DDBJ whole genome shotgun (WGS) entry which is preliminary data.</text>
</comment>
<dbReference type="InterPro" id="IPR001789">
    <property type="entry name" value="Sig_transdc_resp-reg_receiver"/>
</dbReference>
<evidence type="ECO:0000256" key="2">
    <source>
        <dbReference type="PROSITE-ProRule" id="PRU00169"/>
    </source>
</evidence>
<dbReference type="InterPro" id="IPR050595">
    <property type="entry name" value="Bact_response_regulator"/>
</dbReference>
<feature type="modified residue" description="4-aspartylphosphate" evidence="2">
    <location>
        <position position="73"/>
    </location>
</feature>
<dbReference type="PROSITE" id="PS50110">
    <property type="entry name" value="RESPONSE_REGULATORY"/>
    <property type="match status" value="1"/>
</dbReference>